<proteinExistence type="inferred from homology"/>
<comment type="caution">
    <text evidence="17">The sequence shown here is derived from an EMBL/GenBank/DDBJ whole genome shotgun (WGS) entry which is preliminary data.</text>
</comment>
<evidence type="ECO:0000256" key="14">
    <source>
        <dbReference type="ARBA" id="ARBA00044770"/>
    </source>
</evidence>
<evidence type="ECO:0000256" key="1">
    <source>
        <dbReference type="ARBA" id="ARBA00004141"/>
    </source>
</evidence>
<evidence type="ECO:0000313" key="18">
    <source>
        <dbReference type="Proteomes" id="UP000229784"/>
    </source>
</evidence>
<evidence type="ECO:0000256" key="9">
    <source>
        <dbReference type="ARBA" id="ARBA00032370"/>
    </source>
</evidence>
<protein>
    <recommendedName>
        <fullName evidence="12">Probable peptidoglycan glycosyltransferase FtsW</fullName>
        <ecNumber evidence="14">2.4.99.28</ecNumber>
    </recommendedName>
    <alternativeName>
        <fullName evidence="13">Cell division protein FtsW</fullName>
    </alternativeName>
    <alternativeName>
        <fullName evidence="10">Cell wall polymerase</fullName>
    </alternativeName>
    <alternativeName>
        <fullName evidence="9">Peptidoglycan polymerase</fullName>
    </alternativeName>
</protein>
<comment type="similarity">
    <text evidence="11">Belongs to the SEDS family. FtsW subfamily.</text>
</comment>
<evidence type="ECO:0000256" key="3">
    <source>
        <dbReference type="ARBA" id="ARBA00022679"/>
    </source>
</evidence>
<dbReference type="GO" id="GO:0051301">
    <property type="term" value="P:cell division"/>
    <property type="evidence" value="ECO:0007669"/>
    <property type="project" value="InterPro"/>
</dbReference>
<evidence type="ECO:0000313" key="17">
    <source>
        <dbReference type="EMBL" id="PIU15252.1"/>
    </source>
</evidence>
<dbReference type="GO" id="GO:0008955">
    <property type="term" value="F:peptidoglycan glycosyltransferase activity"/>
    <property type="evidence" value="ECO:0007669"/>
    <property type="project" value="UniProtKB-EC"/>
</dbReference>
<organism evidence="17 18">
    <name type="scientific">bacterium (Candidatus Gribaldobacteria) CG08_land_8_20_14_0_20_39_15</name>
    <dbReference type="NCBI Taxonomy" id="2014273"/>
    <lineage>
        <taxon>Bacteria</taxon>
        <taxon>Candidatus Gribaldobacteria</taxon>
    </lineage>
</organism>
<dbReference type="GO" id="GO:0032153">
    <property type="term" value="C:cell division site"/>
    <property type="evidence" value="ECO:0007669"/>
    <property type="project" value="TreeGrafter"/>
</dbReference>
<feature type="transmembrane region" description="Helical" evidence="16">
    <location>
        <begin position="147"/>
        <end position="165"/>
    </location>
</feature>
<sequence length="375" mass="41228">MAGKKLFKKKRPPDYFLLAVIVVLTLWGLFAMGLISLPLSQQRFGTPWHYLQNQLIKLAVGIFLGVVLYKLPIKFLKKTAPLIFFVTLLLTLLVFVPGLGVKIGGGQRWISVAGFLFQPSEFLKIVFIIYLAAWLDKSKAMSDKKKFKEIFLPFFTVAIIIFAVLALQPDLSTLCILLAVCLMMYFTASTPLKHTVSLIGAGMAGLIALVLIKPHALNRWLIFLHPETDPLGKGFQLRQSLLAVGSGKIFGIKEGFGFGLGEPNIGLLPTPITDSIFAIIGKGWGFIGASAVVILFFLLFWRILKNSKTQGQNFEGLLSLGIGVWIIFQTFFNITGMLGLMPMGGVPLPFFSYGGSHLIAEMMAVGILLNLSKSK</sequence>
<name>A0A2M6XUD2_9BACT</name>
<comment type="catalytic activity">
    <reaction evidence="15">
        <text>[GlcNAc-(1-&gt;4)-Mur2Ac(oyl-L-Ala-gamma-D-Glu-L-Lys-D-Ala-D-Ala)](n)-di-trans,octa-cis-undecaprenyl diphosphate + beta-D-GlcNAc-(1-&gt;4)-Mur2Ac(oyl-L-Ala-gamma-D-Glu-L-Lys-D-Ala-D-Ala)-di-trans,octa-cis-undecaprenyl diphosphate = [GlcNAc-(1-&gt;4)-Mur2Ac(oyl-L-Ala-gamma-D-Glu-L-Lys-D-Ala-D-Ala)](n+1)-di-trans,octa-cis-undecaprenyl diphosphate + di-trans,octa-cis-undecaprenyl diphosphate + H(+)</text>
        <dbReference type="Rhea" id="RHEA:23708"/>
        <dbReference type="Rhea" id="RHEA-COMP:9602"/>
        <dbReference type="Rhea" id="RHEA-COMP:9603"/>
        <dbReference type="ChEBI" id="CHEBI:15378"/>
        <dbReference type="ChEBI" id="CHEBI:58405"/>
        <dbReference type="ChEBI" id="CHEBI:60033"/>
        <dbReference type="ChEBI" id="CHEBI:78435"/>
        <dbReference type="EC" id="2.4.99.28"/>
    </reaction>
</comment>
<feature type="transmembrane region" description="Helical" evidence="16">
    <location>
        <begin position="195"/>
        <end position="212"/>
    </location>
</feature>
<evidence type="ECO:0000256" key="12">
    <source>
        <dbReference type="ARBA" id="ARBA00041185"/>
    </source>
</evidence>
<comment type="subcellular location">
    <subcellularLocation>
        <location evidence="1">Membrane</location>
        <topology evidence="1">Multi-pass membrane protein</topology>
    </subcellularLocation>
</comment>
<keyword evidence="5" id="KW-0133">Cell shape</keyword>
<evidence type="ECO:0000256" key="16">
    <source>
        <dbReference type="SAM" id="Phobius"/>
    </source>
</evidence>
<feature type="transmembrane region" description="Helical" evidence="16">
    <location>
        <begin position="316"/>
        <end position="338"/>
    </location>
</feature>
<feature type="transmembrane region" description="Helical" evidence="16">
    <location>
        <begin position="171"/>
        <end position="188"/>
    </location>
</feature>
<feature type="transmembrane region" description="Helical" evidence="16">
    <location>
        <begin position="83"/>
        <end position="103"/>
    </location>
</feature>
<feature type="transmembrane region" description="Helical" evidence="16">
    <location>
        <begin position="15"/>
        <end position="35"/>
    </location>
</feature>
<evidence type="ECO:0000256" key="7">
    <source>
        <dbReference type="ARBA" id="ARBA00022989"/>
    </source>
</evidence>
<keyword evidence="6" id="KW-0573">Peptidoglycan synthesis</keyword>
<dbReference type="PANTHER" id="PTHR30474">
    <property type="entry name" value="CELL CYCLE PROTEIN"/>
    <property type="match status" value="1"/>
</dbReference>
<dbReference type="EMBL" id="PEXQ01000047">
    <property type="protein sequence ID" value="PIU15252.1"/>
    <property type="molecule type" value="Genomic_DNA"/>
</dbReference>
<dbReference type="InterPro" id="IPR001182">
    <property type="entry name" value="FtsW/RodA"/>
</dbReference>
<dbReference type="EC" id="2.4.99.28" evidence="14"/>
<evidence type="ECO:0000256" key="11">
    <source>
        <dbReference type="ARBA" id="ARBA00038053"/>
    </source>
</evidence>
<keyword evidence="2" id="KW-0328">Glycosyltransferase</keyword>
<keyword evidence="4 16" id="KW-0812">Transmembrane</keyword>
<evidence type="ECO:0000256" key="13">
    <source>
        <dbReference type="ARBA" id="ARBA00041418"/>
    </source>
</evidence>
<dbReference type="GO" id="GO:0005886">
    <property type="term" value="C:plasma membrane"/>
    <property type="evidence" value="ECO:0007669"/>
    <property type="project" value="TreeGrafter"/>
</dbReference>
<dbReference type="GO" id="GO:0009252">
    <property type="term" value="P:peptidoglycan biosynthetic process"/>
    <property type="evidence" value="ECO:0007669"/>
    <property type="project" value="UniProtKB-KW"/>
</dbReference>
<evidence type="ECO:0000256" key="8">
    <source>
        <dbReference type="ARBA" id="ARBA00023136"/>
    </source>
</evidence>
<evidence type="ECO:0000256" key="5">
    <source>
        <dbReference type="ARBA" id="ARBA00022960"/>
    </source>
</evidence>
<feature type="transmembrane region" description="Helical" evidence="16">
    <location>
        <begin position="109"/>
        <end position="135"/>
    </location>
</feature>
<keyword evidence="8 16" id="KW-0472">Membrane</keyword>
<dbReference type="GO" id="GO:0008360">
    <property type="term" value="P:regulation of cell shape"/>
    <property type="evidence" value="ECO:0007669"/>
    <property type="project" value="UniProtKB-KW"/>
</dbReference>
<evidence type="ECO:0000256" key="15">
    <source>
        <dbReference type="ARBA" id="ARBA00049902"/>
    </source>
</evidence>
<evidence type="ECO:0000256" key="4">
    <source>
        <dbReference type="ARBA" id="ARBA00022692"/>
    </source>
</evidence>
<accession>A0A2M6XUD2</accession>
<dbReference type="GO" id="GO:0015648">
    <property type="term" value="F:lipid-linked peptidoglycan transporter activity"/>
    <property type="evidence" value="ECO:0007669"/>
    <property type="project" value="TreeGrafter"/>
</dbReference>
<dbReference type="Proteomes" id="UP000229784">
    <property type="component" value="Unassembled WGS sequence"/>
</dbReference>
<dbReference type="Pfam" id="PF01098">
    <property type="entry name" value="FTSW_RODA_SPOVE"/>
    <property type="match status" value="1"/>
</dbReference>
<evidence type="ECO:0000256" key="2">
    <source>
        <dbReference type="ARBA" id="ARBA00022676"/>
    </source>
</evidence>
<evidence type="ECO:0000256" key="6">
    <source>
        <dbReference type="ARBA" id="ARBA00022984"/>
    </source>
</evidence>
<dbReference type="AlphaFoldDB" id="A0A2M6XUD2"/>
<feature type="transmembrane region" description="Helical" evidence="16">
    <location>
        <begin position="55"/>
        <end position="71"/>
    </location>
</feature>
<evidence type="ECO:0000256" key="10">
    <source>
        <dbReference type="ARBA" id="ARBA00033270"/>
    </source>
</evidence>
<keyword evidence="3" id="KW-0808">Transferase</keyword>
<feature type="transmembrane region" description="Helical" evidence="16">
    <location>
        <begin position="350"/>
        <end position="371"/>
    </location>
</feature>
<keyword evidence="7 16" id="KW-1133">Transmembrane helix</keyword>
<feature type="transmembrane region" description="Helical" evidence="16">
    <location>
        <begin position="284"/>
        <end position="304"/>
    </location>
</feature>
<dbReference type="PANTHER" id="PTHR30474:SF2">
    <property type="entry name" value="PEPTIDOGLYCAN GLYCOSYLTRANSFERASE FTSW-RELATED"/>
    <property type="match status" value="1"/>
</dbReference>
<gene>
    <name evidence="17" type="ORF">COT20_01910</name>
</gene>
<reference evidence="18" key="1">
    <citation type="submission" date="2017-09" db="EMBL/GenBank/DDBJ databases">
        <title>Depth-based differentiation of microbial function through sediment-hosted aquifers and enrichment of novel symbionts in the deep terrestrial subsurface.</title>
        <authorList>
            <person name="Probst A.J."/>
            <person name="Ladd B."/>
            <person name="Jarett J.K."/>
            <person name="Geller-Mcgrath D.E."/>
            <person name="Sieber C.M.K."/>
            <person name="Emerson J.B."/>
            <person name="Anantharaman K."/>
            <person name="Thomas B.C."/>
            <person name="Malmstrom R."/>
            <person name="Stieglmeier M."/>
            <person name="Klingl A."/>
            <person name="Woyke T."/>
            <person name="Ryan C.M."/>
            <person name="Banfield J.F."/>
        </authorList>
    </citation>
    <scope>NUCLEOTIDE SEQUENCE [LARGE SCALE GENOMIC DNA]</scope>
</reference>